<accession>A0A3D9DRU1</accession>
<dbReference type="AlphaFoldDB" id="A0A3D9DRU1"/>
<evidence type="ECO:0000313" key="2">
    <source>
        <dbReference type="Proteomes" id="UP000256334"/>
    </source>
</evidence>
<protein>
    <submittedName>
        <fullName evidence="1">Uncharacterized protein</fullName>
    </submittedName>
</protein>
<organism evidence="1 2">
    <name type="scientific">Kushneria indalinina DSM 14324</name>
    <dbReference type="NCBI Taxonomy" id="1122140"/>
    <lineage>
        <taxon>Bacteria</taxon>
        <taxon>Pseudomonadati</taxon>
        <taxon>Pseudomonadota</taxon>
        <taxon>Gammaproteobacteria</taxon>
        <taxon>Oceanospirillales</taxon>
        <taxon>Halomonadaceae</taxon>
        <taxon>Kushneria</taxon>
    </lineage>
</organism>
<dbReference type="RefSeq" id="WP_115855610.1">
    <property type="nucleotide sequence ID" value="NZ_QRDJ01000012.1"/>
</dbReference>
<sequence length="152" mass="17419">MPTAHCFVWDRWKEVESSDLRAGDLIHRAGELFEVIAPAYMKDGKPHLPANRVEQGPIKLMVGEFAEGLDHVCIAMDLTGAELREYDDGDAQLVDLEAGPGHIFSPRLPRAELEDFCRTNIERYQVFFDQHEARLDRGQQIQLEPWWEGQES</sequence>
<dbReference type="OrthoDB" id="6174396at2"/>
<keyword evidence="2" id="KW-1185">Reference proteome</keyword>
<comment type="caution">
    <text evidence="1">The sequence shown here is derived from an EMBL/GenBank/DDBJ whole genome shotgun (WGS) entry which is preliminary data.</text>
</comment>
<gene>
    <name evidence="1" type="ORF">C8D72_3399</name>
</gene>
<dbReference type="Proteomes" id="UP000256334">
    <property type="component" value="Unassembled WGS sequence"/>
</dbReference>
<reference evidence="1 2" key="1">
    <citation type="submission" date="2018-07" db="EMBL/GenBank/DDBJ databases">
        <title>Genomic Encyclopedia of Type Strains, Phase IV (KMG-IV): sequencing the most valuable type-strain genomes for metagenomic binning, comparative biology and taxonomic classification.</title>
        <authorList>
            <person name="Goeker M."/>
        </authorList>
    </citation>
    <scope>NUCLEOTIDE SEQUENCE [LARGE SCALE GENOMIC DNA]</scope>
    <source>
        <strain evidence="1 2">DSM 14324</strain>
    </source>
</reference>
<evidence type="ECO:0000313" key="1">
    <source>
        <dbReference type="EMBL" id="REC93355.1"/>
    </source>
</evidence>
<name>A0A3D9DRU1_9GAMM</name>
<proteinExistence type="predicted"/>
<dbReference type="EMBL" id="QRDJ01000012">
    <property type="protein sequence ID" value="REC93355.1"/>
    <property type="molecule type" value="Genomic_DNA"/>
</dbReference>